<keyword evidence="4" id="KW-0274">FAD</keyword>
<evidence type="ECO:0000256" key="3">
    <source>
        <dbReference type="ARBA" id="ARBA00022630"/>
    </source>
</evidence>
<dbReference type="Pfam" id="PF16901">
    <property type="entry name" value="DAO_C"/>
    <property type="match status" value="1"/>
</dbReference>
<dbReference type="Pfam" id="PF01266">
    <property type="entry name" value="DAO"/>
    <property type="match status" value="1"/>
</dbReference>
<organism evidence="9 10">
    <name type="scientific">Lipingzhangella halophila</name>
    <dbReference type="NCBI Taxonomy" id="1783352"/>
    <lineage>
        <taxon>Bacteria</taxon>
        <taxon>Bacillati</taxon>
        <taxon>Actinomycetota</taxon>
        <taxon>Actinomycetes</taxon>
        <taxon>Streptosporangiales</taxon>
        <taxon>Nocardiopsidaceae</taxon>
        <taxon>Lipingzhangella</taxon>
    </lineage>
</organism>
<dbReference type="EC" id="1.1.5.3" evidence="9"/>
<comment type="similarity">
    <text evidence="2">Belongs to the FAD-dependent glycerol-3-phosphate dehydrogenase family.</text>
</comment>
<dbReference type="GO" id="GO:0004368">
    <property type="term" value="F:glycerol-3-phosphate dehydrogenase (quinone) activity"/>
    <property type="evidence" value="ECO:0007669"/>
    <property type="project" value="UniProtKB-EC"/>
</dbReference>
<protein>
    <submittedName>
        <fullName evidence="9">Glycerol-3-phosphate dehydrogenase</fullName>
        <ecNumber evidence="9">1.1.5.3</ecNumber>
    </submittedName>
</protein>
<dbReference type="InterPro" id="IPR036188">
    <property type="entry name" value="FAD/NAD-bd_sf"/>
</dbReference>
<dbReference type="RefSeq" id="WP_312885413.1">
    <property type="nucleotide sequence ID" value="NZ_JACHJT010000001.1"/>
</dbReference>
<dbReference type="PANTHER" id="PTHR11985:SF31">
    <property type="entry name" value="GLYCEROL-3-PHOSPHATE DEHYDROGENASE 2"/>
    <property type="match status" value="1"/>
</dbReference>
<evidence type="ECO:0000259" key="8">
    <source>
        <dbReference type="Pfam" id="PF16901"/>
    </source>
</evidence>
<evidence type="ECO:0000256" key="6">
    <source>
        <dbReference type="SAM" id="MobiDB-lite"/>
    </source>
</evidence>
<proteinExistence type="inferred from homology"/>
<keyword evidence="10" id="KW-1185">Reference proteome</keyword>
<comment type="cofactor">
    <cofactor evidence="1">
        <name>FAD</name>
        <dbReference type="ChEBI" id="CHEBI:57692"/>
    </cofactor>
</comment>
<dbReference type="Gene3D" id="3.30.9.10">
    <property type="entry name" value="D-Amino Acid Oxidase, subunit A, domain 2"/>
    <property type="match status" value="1"/>
</dbReference>
<dbReference type="InterPro" id="IPR006076">
    <property type="entry name" value="FAD-dep_OxRdtase"/>
</dbReference>
<dbReference type="GO" id="GO:0046168">
    <property type="term" value="P:glycerol-3-phosphate catabolic process"/>
    <property type="evidence" value="ECO:0007669"/>
    <property type="project" value="TreeGrafter"/>
</dbReference>
<evidence type="ECO:0000256" key="1">
    <source>
        <dbReference type="ARBA" id="ARBA00001974"/>
    </source>
</evidence>
<feature type="domain" description="Alpha-glycerophosphate oxidase C-terminal" evidence="8">
    <location>
        <begin position="412"/>
        <end position="507"/>
    </location>
</feature>
<dbReference type="Proteomes" id="UP000523007">
    <property type="component" value="Unassembled WGS sequence"/>
</dbReference>
<dbReference type="InterPro" id="IPR038299">
    <property type="entry name" value="DAO_C_sf"/>
</dbReference>
<reference evidence="9 10" key="1">
    <citation type="submission" date="2020-08" db="EMBL/GenBank/DDBJ databases">
        <title>Sequencing the genomes of 1000 actinobacteria strains.</title>
        <authorList>
            <person name="Klenk H.-P."/>
        </authorList>
    </citation>
    <scope>NUCLEOTIDE SEQUENCE [LARGE SCALE GENOMIC DNA]</scope>
    <source>
        <strain evidence="9 10">DSM 102030</strain>
    </source>
</reference>
<feature type="region of interest" description="Disordered" evidence="6">
    <location>
        <begin position="1"/>
        <end position="20"/>
    </location>
</feature>
<dbReference type="InterPro" id="IPR031656">
    <property type="entry name" value="DAO_C"/>
</dbReference>
<evidence type="ECO:0000256" key="4">
    <source>
        <dbReference type="ARBA" id="ARBA00022827"/>
    </source>
</evidence>
<accession>A0A7W7RL23</accession>
<dbReference type="AlphaFoldDB" id="A0A7W7RL23"/>
<evidence type="ECO:0000256" key="2">
    <source>
        <dbReference type="ARBA" id="ARBA00007330"/>
    </source>
</evidence>
<gene>
    <name evidence="9" type="ORF">F4561_004296</name>
</gene>
<evidence type="ECO:0000313" key="10">
    <source>
        <dbReference type="Proteomes" id="UP000523007"/>
    </source>
</evidence>
<evidence type="ECO:0000256" key="5">
    <source>
        <dbReference type="ARBA" id="ARBA00023002"/>
    </source>
</evidence>
<dbReference type="PRINTS" id="PR01001">
    <property type="entry name" value="FADG3PDH"/>
</dbReference>
<dbReference type="InterPro" id="IPR000447">
    <property type="entry name" value="G3P_DH_FAD-dep"/>
</dbReference>
<evidence type="ECO:0000259" key="7">
    <source>
        <dbReference type="Pfam" id="PF01266"/>
    </source>
</evidence>
<keyword evidence="3" id="KW-0285">Flavoprotein</keyword>
<dbReference type="EMBL" id="JACHJT010000001">
    <property type="protein sequence ID" value="MBB4933476.1"/>
    <property type="molecule type" value="Genomic_DNA"/>
</dbReference>
<dbReference type="Gene3D" id="3.50.50.60">
    <property type="entry name" value="FAD/NAD(P)-binding domain"/>
    <property type="match status" value="1"/>
</dbReference>
<feature type="domain" description="FAD dependent oxidoreductase" evidence="7">
    <location>
        <begin position="28"/>
        <end position="383"/>
    </location>
</feature>
<evidence type="ECO:0000313" key="9">
    <source>
        <dbReference type="EMBL" id="MBB4933476.1"/>
    </source>
</evidence>
<name>A0A7W7RL23_9ACTN</name>
<dbReference type="PANTHER" id="PTHR11985">
    <property type="entry name" value="GLYCEROL-3-PHOSPHATE DEHYDROGENASE"/>
    <property type="match status" value="1"/>
</dbReference>
<comment type="caution">
    <text evidence="9">The sequence shown here is derived from an EMBL/GenBank/DDBJ whole genome shotgun (WGS) entry which is preliminary data.</text>
</comment>
<keyword evidence="5 9" id="KW-0560">Oxidoreductase</keyword>
<dbReference type="Gene3D" id="1.10.8.870">
    <property type="entry name" value="Alpha-glycerophosphate oxidase, cap domain"/>
    <property type="match status" value="1"/>
</dbReference>
<dbReference type="SUPFAM" id="SSF51905">
    <property type="entry name" value="FAD/NAD(P)-binding domain"/>
    <property type="match status" value="1"/>
</dbReference>
<sequence>MTTRNTTPQPVHPAREHARSELTRGPFDLLVIGGGILGTSVAWQATQAGLRVAMVDAGDFAGATSSASSKLVHGGLRYLQTGNVRLVAENHRERRALSSDVAPHLVNPMPFLVPVYKGGPHGAAKTAAGVFLYSALSAFGDGLGRVVSPERARRLAPGLRTADLKTVATYHDHQMNDSRVAIMTVRAAVEAGAVALNHAPVVGLRTTHGRVCGADLRDTVTGAEFGVNAQLVLNATGPWVDHLRRMEDPAAAPSVRMSKGAHVVLKTDQPWRAALTIPLDTHRVSFAIPWEGHLLLGTTDEEYTRDPADVGVLQRDIDQILGEAGTAISDDVLDPAQIRYAFAGLRVLPAGGGSTSAAKRETVVTRGRGGMLSIAGGKWTTYRHIGRLVLDRLRKERSVPLSEDMAPPLRTVPLPGLGQPEAVAHRLLADRQPPARLDPLVARHLASHYGNVALDIAELVRADPALGERVHPDGPDIWAQVVYAREHEWAVTVDDVLRRRTTVTVRGLDTGEVRDRTAALLEPLAR</sequence>